<keyword evidence="1" id="KW-1133">Transmembrane helix</keyword>
<dbReference type="Proteomes" id="UP000234789">
    <property type="component" value="Unassembled WGS sequence"/>
</dbReference>
<dbReference type="Pfam" id="PF01569">
    <property type="entry name" value="PAP2"/>
    <property type="match status" value="1"/>
</dbReference>
<keyword evidence="1" id="KW-0472">Membrane</keyword>
<evidence type="ECO:0000313" key="5">
    <source>
        <dbReference type="Proteomes" id="UP000234789"/>
    </source>
</evidence>
<gene>
    <name evidence="4" type="ORF">B8V81_2672</name>
</gene>
<organism evidence="4 5">
    <name type="scientific">Paenibacillus pasadenensis</name>
    <dbReference type="NCBI Taxonomy" id="217090"/>
    <lineage>
        <taxon>Bacteria</taxon>
        <taxon>Bacillati</taxon>
        <taxon>Bacillota</taxon>
        <taxon>Bacilli</taxon>
        <taxon>Bacillales</taxon>
        <taxon>Paenibacillaceae</taxon>
        <taxon>Paenibacillus</taxon>
    </lineage>
</organism>
<name>A0A2N5N1M9_9BACL</name>
<protein>
    <submittedName>
        <fullName evidence="4">Membrane-associated phospholipid phosphatase</fullName>
    </submittedName>
</protein>
<feature type="transmembrane region" description="Helical" evidence="1">
    <location>
        <begin position="178"/>
        <end position="199"/>
    </location>
</feature>
<dbReference type="Gene3D" id="1.20.144.10">
    <property type="entry name" value="Phosphatidic acid phosphatase type 2/haloperoxidase"/>
    <property type="match status" value="2"/>
</dbReference>
<feature type="transmembrane region" description="Helical" evidence="1">
    <location>
        <begin position="147"/>
        <end position="172"/>
    </location>
</feature>
<evidence type="ECO:0000259" key="3">
    <source>
        <dbReference type="SMART" id="SM00014"/>
    </source>
</evidence>
<evidence type="ECO:0000256" key="2">
    <source>
        <dbReference type="SAM" id="SignalP"/>
    </source>
</evidence>
<dbReference type="PANTHER" id="PTHR14969:SF13">
    <property type="entry name" value="AT30094P"/>
    <property type="match status" value="1"/>
</dbReference>
<feature type="chain" id="PRO_5039595433" evidence="2">
    <location>
        <begin position="21"/>
        <end position="217"/>
    </location>
</feature>
<dbReference type="InterPro" id="IPR000326">
    <property type="entry name" value="PAP2/HPO"/>
</dbReference>
<evidence type="ECO:0000313" key="4">
    <source>
        <dbReference type="EMBL" id="PLT44241.1"/>
    </source>
</evidence>
<sequence>MKAWLIAAAAALAFAALALWAPMDGTAPIDDSIRGSWSLTAEEQPAAAMEALNKLGSTAVFAGATLLAAALSWAFGRRRQAVVVIGTVLAALLLNSGLKEWLQRPRPEHAGWIEASGYSFPSGNAMVGMALYGLLAVIAWRGARSGWLRLAAAAAAVLVIGAVGYCRLYFGVHYATDIAAGYAAGLFCAAAGAALLGPGGSRSSALRRRGSHPTFPG</sequence>
<dbReference type="PANTHER" id="PTHR14969">
    <property type="entry name" value="SPHINGOSINE-1-PHOSPHATE PHOSPHOHYDROLASE"/>
    <property type="match status" value="1"/>
</dbReference>
<dbReference type="InterPro" id="IPR036938">
    <property type="entry name" value="PAP2/HPO_sf"/>
</dbReference>
<keyword evidence="1" id="KW-0812">Transmembrane</keyword>
<comment type="caution">
    <text evidence="4">The sequence shown here is derived from an EMBL/GenBank/DDBJ whole genome shotgun (WGS) entry which is preliminary data.</text>
</comment>
<dbReference type="SUPFAM" id="SSF48317">
    <property type="entry name" value="Acid phosphatase/Vanadium-dependent haloperoxidase"/>
    <property type="match status" value="1"/>
</dbReference>
<dbReference type="OrthoDB" id="9789113at2"/>
<accession>A0A2N5N1M9</accession>
<dbReference type="RefSeq" id="WP_052333495.1">
    <property type="nucleotide sequence ID" value="NZ_BIMM01000036.1"/>
</dbReference>
<keyword evidence="5" id="KW-1185">Reference proteome</keyword>
<dbReference type="EMBL" id="NFEZ01000004">
    <property type="protein sequence ID" value="PLT44241.1"/>
    <property type="molecule type" value="Genomic_DNA"/>
</dbReference>
<feature type="transmembrane region" description="Helical" evidence="1">
    <location>
        <begin position="55"/>
        <end position="74"/>
    </location>
</feature>
<proteinExistence type="predicted"/>
<feature type="transmembrane region" description="Helical" evidence="1">
    <location>
        <begin position="81"/>
        <end position="98"/>
    </location>
</feature>
<evidence type="ECO:0000256" key="1">
    <source>
        <dbReference type="SAM" id="Phobius"/>
    </source>
</evidence>
<dbReference type="CDD" id="cd03392">
    <property type="entry name" value="PAP2_like_2"/>
    <property type="match status" value="1"/>
</dbReference>
<feature type="domain" description="Phosphatidic acid phosphatase type 2/haloperoxidase" evidence="3">
    <location>
        <begin position="80"/>
        <end position="193"/>
    </location>
</feature>
<dbReference type="AlphaFoldDB" id="A0A2N5N1M9"/>
<feature type="transmembrane region" description="Helical" evidence="1">
    <location>
        <begin position="118"/>
        <end position="140"/>
    </location>
</feature>
<keyword evidence="2" id="KW-0732">Signal</keyword>
<reference evidence="4 5" key="1">
    <citation type="submission" date="2017-05" db="EMBL/GenBank/DDBJ databases">
        <title>Functional genome analysis of Paenibacillus pasadenensis strain R16: insights on endophytic life style and antifungal activity.</title>
        <authorList>
            <person name="Passera A."/>
            <person name="Marcolungo L."/>
            <person name="Casati P."/>
            <person name="Brasca M."/>
            <person name="Quaglino F."/>
            <person name="Delledonne M."/>
        </authorList>
    </citation>
    <scope>NUCLEOTIDE SEQUENCE [LARGE SCALE GENOMIC DNA]</scope>
    <source>
        <strain evidence="4 5">R16</strain>
    </source>
</reference>
<feature type="signal peptide" evidence="2">
    <location>
        <begin position="1"/>
        <end position="20"/>
    </location>
</feature>
<dbReference type="SMART" id="SM00014">
    <property type="entry name" value="acidPPc"/>
    <property type="match status" value="1"/>
</dbReference>